<dbReference type="RefSeq" id="XP_031005363.1">
    <property type="nucleotide sequence ID" value="XM_031149470.1"/>
</dbReference>
<organism evidence="10 11">
    <name type="scientific">Lachnellula hyalina</name>
    <dbReference type="NCBI Taxonomy" id="1316788"/>
    <lineage>
        <taxon>Eukaryota</taxon>
        <taxon>Fungi</taxon>
        <taxon>Dikarya</taxon>
        <taxon>Ascomycota</taxon>
        <taxon>Pezizomycotina</taxon>
        <taxon>Leotiomycetes</taxon>
        <taxon>Helotiales</taxon>
        <taxon>Lachnaceae</taxon>
        <taxon>Lachnellula</taxon>
    </lineage>
</organism>
<evidence type="ECO:0000313" key="11">
    <source>
        <dbReference type="Proteomes" id="UP000431533"/>
    </source>
</evidence>
<evidence type="ECO:0000256" key="6">
    <source>
        <dbReference type="ARBA" id="ARBA00022692"/>
    </source>
</evidence>
<comment type="caution">
    <text evidence="10">The sequence shown here is derived from an EMBL/GenBank/DDBJ whole genome shotgun (WGS) entry which is preliminary data.</text>
</comment>
<feature type="transmembrane region" description="Helical" evidence="9">
    <location>
        <begin position="205"/>
        <end position="223"/>
    </location>
</feature>
<dbReference type="Proteomes" id="UP000431533">
    <property type="component" value="Unassembled WGS sequence"/>
</dbReference>
<gene>
    <name evidence="10" type="primary">coq2'</name>
    <name evidence="10" type="ORF">LHYA1_G004511</name>
</gene>
<comment type="similarity">
    <text evidence="4">Belongs to the UbiA prenyltransferase family.</text>
</comment>
<comment type="cofactor">
    <cofactor evidence="1">
        <name>Mg(2+)</name>
        <dbReference type="ChEBI" id="CHEBI:18420"/>
    </cofactor>
</comment>
<dbReference type="PANTHER" id="PTHR11048">
    <property type="entry name" value="PRENYLTRANSFERASES"/>
    <property type="match status" value="1"/>
</dbReference>
<dbReference type="EMBL" id="QGMH01000066">
    <property type="protein sequence ID" value="TVY26575.1"/>
    <property type="molecule type" value="Genomic_DNA"/>
</dbReference>
<feature type="transmembrane region" description="Helical" evidence="9">
    <location>
        <begin position="168"/>
        <end position="185"/>
    </location>
</feature>
<name>A0A8H8TZP8_9HELO</name>
<comment type="subcellular location">
    <subcellularLocation>
        <location evidence="2">Membrane</location>
        <topology evidence="2">Multi-pass membrane protein</topology>
    </subcellularLocation>
</comment>
<proteinExistence type="inferred from homology"/>
<dbReference type="InterPro" id="IPR039653">
    <property type="entry name" value="Prenyltransferase"/>
</dbReference>
<protein>
    <submittedName>
        <fullName evidence="10">4-hydroxybenzoate polyprenyltransferase, mitochondrial</fullName>
    </submittedName>
</protein>
<keyword evidence="11" id="KW-1185">Reference proteome</keyword>
<feature type="transmembrane region" description="Helical" evidence="9">
    <location>
        <begin position="307"/>
        <end position="324"/>
    </location>
</feature>
<evidence type="ECO:0000256" key="8">
    <source>
        <dbReference type="ARBA" id="ARBA00023136"/>
    </source>
</evidence>
<evidence type="ECO:0000256" key="5">
    <source>
        <dbReference type="ARBA" id="ARBA00022679"/>
    </source>
</evidence>
<dbReference type="GO" id="GO:0006744">
    <property type="term" value="P:ubiquinone biosynthetic process"/>
    <property type="evidence" value="ECO:0007669"/>
    <property type="project" value="TreeGrafter"/>
</dbReference>
<dbReference type="Gene3D" id="1.20.120.1780">
    <property type="entry name" value="UbiA prenyltransferase"/>
    <property type="match status" value="1"/>
</dbReference>
<dbReference type="OrthoDB" id="18170at2759"/>
<dbReference type="Gene3D" id="1.10.357.140">
    <property type="entry name" value="UbiA prenyltransferase"/>
    <property type="match status" value="1"/>
</dbReference>
<dbReference type="InterPro" id="IPR030470">
    <property type="entry name" value="UbiA_prenylTrfase_CS"/>
</dbReference>
<evidence type="ECO:0000256" key="2">
    <source>
        <dbReference type="ARBA" id="ARBA00004141"/>
    </source>
</evidence>
<evidence type="ECO:0000256" key="3">
    <source>
        <dbReference type="ARBA" id="ARBA00004721"/>
    </source>
</evidence>
<evidence type="ECO:0000256" key="7">
    <source>
        <dbReference type="ARBA" id="ARBA00022989"/>
    </source>
</evidence>
<dbReference type="GO" id="GO:0005743">
    <property type="term" value="C:mitochondrial inner membrane"/>
    <property type="evidence" value="ECO:0007669"/>
    <property type="project" value="TreeGrafter"/>
</dbReference>
<dbReference type="InterPro" id="IPR000537">
    <property type="entry name" value="UbiA_prenyltransferase"/>
</dbReference>
<dbReference type="UniPathway" id="UPA00213"/>
<keyword evidence="7 9" id="KW-1133">Transmembrane helix</keyword>
<dbReference type="CDD" id="cd13959">
    <property type="entry name" value="PT_UbiA_COQ2"/>
    <property type="match status" value="1"/>
</dbReference>
<dbReference type="PROSITE" id="PS00943">
    <property type="entry name" value="UBIA"/>
    <property type="match status" value="1"/>
</dbReference>
<reference evidence="10 11" key="1">
    <citation type="submission" date="2018-05" db="EMBL/GenBank/DDBJ databases">
        <title>Genome sequencing and assembly of the regulated plant pathogen Lachnellula willkommii and related sister species for the development of diagnostic species identification markers.</title>
        <authorList>
            <person name="Giroux E."/>
            <person name="Bilodeau G."/>
        </authorList>
    </citation>
    <scope>NUCLEOTIDE SEQUENCE [LARGE SCALE GENOMIC DNA]</scope>
    <source>
        <strain evidence="10 11">CBS 185.66</strain>
    </source>
</reference>
<evidence type="ECO:0000256" key="1">
    <source>
        <dbReference type="ARBA" id="ARBA00001946"/>
    </source>
</evidence>
<evidence type="ECO:0000256" key="4">
    <source>
        <dbReference type="ARBA" id="ARBA00005985"/>
    </source>
</evidence>
<dbReference type="FunFam" id="1.10.357.140:FF:000008">
    <property type="entry name" value="4-hydroxybenzoate octaprenyltransferase"/>
    <property type="match status" value="1"/>
</dbReference>
<accession>A0A8H8TZP8</accession>
<comment type="pathway">
    <text evidence="3">Secondary metabolite biosynthesis; terpenoid biosynthesis.</text>
</comment>
<feature type="transmembrane region" description="Helical" evidence="9">
    <location>
        <begin position="244"/>
        <end position="267"/>
    </location>
</feature>
<dbReference type="AlphaFoldDB" id="A0A8H8TZP8"/>
<dbReference type="GeneID" id="41984709"/>
<keyword evidence="6 9" id="KW-0812">Transmembrane</keyword>
<dbReference type="InterPro" id="IPR044878">
    <property type="entry name" value="UbiA_sf"/>
</dbReference>
<feature type="transmembrane region" description="Helical" evidence="9">
    <location>
        <begin position="273"/>
        <end position="295"/>
    </location>
</feature>
<dbReference type="FunFam" id="1.20.120.1780:FF:000001">
    <property type="entry name" value="4-hydroxybenzoate octaprenyltransferase"/>
    <property type="match status" value="1"/>
</dbReference>
<feature type="transmembrane region" description="Helical" evidence="9">
    <location>
        <begin position="113"/>
        <end position="135"/>
    </location>
</feature>
<dbReference type="GO" id="GO:0016114">
    <property type="term" value="P:terpenoid biosynthetic process"/>
    <property type="evidence" value="ECO:0007669"/>
    <property type="project" value="UniProtKB-UniPathway"/>
</dbReference>
<dbReference type="Pfam" id="PF01040">
    <property type="entry name" value="UbiA"/>
    <property type="match status" value="1"/>
</dbReference>
<sequence length="327" mass="36170">MSTTVQEKSKLFVPAQSPPKTSVNRWRAFYELARVHKPAGVLAFHIPLLLGSLVSVDTEVPRPEFLDGAIFFVQLFLSSFVLRSAACVWNDAADYKFDSQVARTRTRPIPSGAATPAAARVFAVALIFLWVGIVWQASGDQAFYTLIPNFLFNVAYPFAKRVTDYPQLFLGLMFSWNVLTGYMMTTRYDMIEALQMPQIQQSLGYLAVANVAWTVLYDTIYAYQDIADDEKAGVRSLALKWKSYGKLALSILAGIEVGSLVAAGIAIDAGPWYFSFSCLGSAMVAAVGLITLDLTNPENCGLWFKRHLLYGGITMCTGFVVEYVQKL</sequence>
<evidence type="ECO:0000313" key="10">
    <source>
        <dbReference type="EMBL" id="TVY26575.1"/>
    </source>
</evidence>
<keyword evidence="8 9" id="KW-0472">Membrane</keyword>
<dbReference type="PANTHER" id="PTHR11048:SF28">
    <property type="entry name" value="4-HYDROXYBENZOATE POLYPRENYLTRANSFERASE, MITOCHONDRIAL"/>
    <property type="match status" value="1"/>
</dbReference>
<evidence type="ECO:0000256" key="9">
    <source>
        <dbReference type="SAM" id="Phobius"/>
    </source>
</evidence>
<dbReference type="GO" id="GO:0008412">
    <property type="term" value="F:4-hydroxybenzoate polyprenyltransferase activity"/>
    <property type="evidence" value="ECO:0007669"/>
    <property type="project" value="TreeGrafter"/>
</dbReference>
<keyword evidence="5 10" id="KW-0808">Transferase</keyword>